<name>A0A8I3WVE5_CALJA</name>
<proteinExistence type="predicted"/>
<keyword evidence="2" id="KW-1185">Reference proteome</keyword>
<dbReference type="GeneTree" id="ENSGT00940000163244"/>
<evidence type="ECO:0000313" key="1">
    <source>
        <dbReference type="Ensembl" id="ENSCJAP00000091431.1"/>
    </source>
</evidence>
<evidence type="ECO:0000313" key="2">
    <source>
        <dbReference type="Proteomes" id="UP000008225"/>
    </source>
</evidence>
<dbReference type="Proteomes" id="UP000008225">
    <property type="component" value="Chromosome 5"/>
</dbReference>
<dbReference type="AlphaFoldDB" id="A0A8I3WVE5"/>
<reference evidence="1" key="3">
    <citation type="submission" date="2025-09" db="UniProtKB">
        <authorList>
            <consortium name="Ensembl"/>
        </authorList>
    </citation>
    <scope>IDENTIFICATION</scope>
</reference>
<sequence length="114" mass="13316">MLKNRNFGLGQWLTPVILALWEEAEVGRSLELRSARAAWATWQNPMSTKNTNINQAWWYVPVVPSTPEAEVGESLEPRRQKFRSAEISPLHSSLGDRLKTCLKKKKLKKKKWWW</sequence>
<organism evidence="1 2">
    <name type="scientific">Callithrix jacchus</name>
    <name type="common">White-tufted-ear marmoset</name>
    <name type="synonym">Simia Jacchus</name>
    <dbReference type="NCBI Taxonomy" id="9483"/>
    <lineage>
        <taxon>Eukaryota</taxon>
        <taxon>Metazoa</taxon>
        <taxon>Chordata</taxon>
        <taxon>Craniata</taxon>
        <taxon>Vertebrata</taxon>
        <taxon>Euteleostomi</taxon>
        <taxon>Mammalia</taxon>
        <taxon>Eutheria</taxon>
        <taxon>Euarchontoglires</taxon>
        <taxon>Primates</taxon>
        <taxon>Haplorrhini</taxon>
        <taxon>Platyrrhini</taxon>
        <taxon>Cebidae</taxon>
        <taxon>Callitrichinae</taxon>
        <taxon>Callithrix</taxon>
        <taxon>Callithrix</taxon>
    </lineage>
</organism>
<reference evidence="1" key="2">
    <citation type="submission" date="2025-08" db="UniProtKB">
        <authorList>
            <consortium name="Ensembl"/>
        </authorList>
    </citation>
    <scope>IDENTIFICATION</scope>
</reference>
<accession>A0A8I3WVE5</accession>
<reference evidence="1 2" key="1">
    <citation type="submission" date="2009-03" db="EMBL/GenBank/DDBJ databases">
        <authorList>
            <person name="Warren W."/>
            <person name="Ye L."/>
            <person name="Minx P."/>
            <person name="Worley K."/>
            <person name="Gibbs R."/>
            <person name="Wilson R.K."/>
        </authorList>
    </citation>
    <scope>NUCLEOTIDE SEQUENCE [LARGE SCALE GENOMIC DNA]</scope>
</reference>
<protein>
    <submittedName>
        <fullName evidence="1">Uncharacterized protein</fullName>
    </submittedName>
</protein>
<dbReference type="Ensembl" id="ENSCJAT00000129150.1">
    <property type="protein sequence ID" value="ENSCJAP00000091431.1"/>
    <property type="gene ID" value="ENSCJAG00000073991.1"/>
</dbReference>